<sequence length="134" mass="15141">MDIKVDHVSKAYGEQQILRDLCCVFPEGKTTCIRGRSGCGKTTLIRLLLGLDIPDKGKIEGISDRKISAVFQEDRLCENLSAASNIRLVCTETIDYILKKTEGKTLIFVTHEEQEAVWLKADKTLKFMKDHLIK</sequence>
<name>A0A173WGC7_9FIRM</name>
<keyword evidence="1" id="KW-0813">Transport</keyword>
<dbReference type="AlphaFoldDB" id="A0A173WGC7"/>
<dbReference type="SMART" id="SM00382">
    <property type="entry name" value="AAA"/>
    <property type="match status" value="1"/>
</dbReference>
<dbReference type="PANTHER" id="PTHR42781">
    <property type="entry name" value="SPERMIDINE/PUTRESCINE IMPORT ATP-BINDING PROTEIN POTA"/>
    <property type="match status" value="1"/>
</dbReference>
<dbReference type="InterPro" id="IPR027417">
    <property type="entry name" value="P-loop_NTPase"/>
</dbReference>
<keyword evidence="3 5" id="KW-0067">ATP-binding</keyword>
<accession>A0A173WGC7</accession>
<feature type="domain" description="AAA+ ATPase" evidence="4">
    <location>
        <begin position="27"/>
        <end position="132"/>
    </location>
</feature>
<gene>
    <name evidence="5" type="primary">kpsT</name>
    <name evidence="5" type="ORF">ERS852395_00147</name>
</gene>
<evidence type="ECO:0000256" key="2">
    <source>
        <dbReference type="ARBA" id="ARBA00022741"/>
    </source>
</evidence>
<dbReference type="GO" id="GO:0016887">
    <property type="term" value="F:ATP hydrolysis activity"/>
    <property type="evidence" value="ECO:0007669"/>
    <property type="project" value="InterPro"/>
</dbReference>
<reference evidence="5 6" key="1">
    <citation type="submission" date="2015-09" db="EMBL/GenBank/DDBJ databases">
        <authorList>
            <consortium name="Pathogen Informatics"/>
        </authorList>
    </citation>
    <scope>NUCLEOTIDE SEQUENCE [LARGE SCALE GENOMIC DNA]</scope>
    <source>
        <strain evidence="5 6">2789STDY5608838</strain>
    </source>
</reference>
<dbReference type="Proteomes" id="UP000095447">
    <property type="component" value="Unassembled WGS sequence"/>
</dbReference>
<protein>
    <submittedName>
        <fullName evidence="5">Polysialic acid transport ATP-binding protein KpsT</fullName>
    </submittedName>
</protein>
<dbReference type="InterPro" id="IPR003439">
    <property type="entry name" value="ABC_transporter-like_ATP-bd"/>
</dbReference>
<proteinExistence type="predicted"/>
<dbReference type="Gene3D" id="3.40.50.300">
    <property type="entry name" value="P-loop containing nucleotide triphosphate hydrolases"/>
    <property type="match status" value="1"/>
</dbReference>
<dbReference type="SUPFAM" id="SSF52540">
    <property type="entry name" value="P-loop containing nucleoside triphosphate hydrolases"/>
    <property type="match status" value="1"/>
</dbReference>
<dbReference type="InterPro" id="IPR003593">
    <property type="entry name" value="AAA+_ATPase"/>
</dbReference>
<evidence type="ECO:0000313" key="5">
    <source>
        <dbReference type="EMBL" id="CUN38543.1"/>
    </source>
</evidence>
<dbReference type="GO" id="GO:0005524">
    <property type="term" value="F:ATP binding"/>
    <property type="evidence" value="ECO:0007669"/>
    <property type="project" value="UniProtKB-KW"/>
</dbReference>
<dbReference type="EMBL" id="CYZA01000001">
    <property type="protein sequence ID" value="CUN38543.1"/>
    <property type="molecule type" value="Genomic_DNA"/>
</dbReference>
<dbReference type="PANTHER" id="PTHR42781:SF4">
    <property type="entry name" value="SPERMIDINE_PUTRESCINE IMPORT ATP-BINDING PROTEIN POTA"/>
    <property type="match status" value="1"/>
</dbReference>
<organism evidence="5 6">
    <name type="scientific">Blautia obeum</name>
    <dbReference type="NCBI Taxonomy" id="40520"/>
    <lineage>
        <taxon>Bacteria</taxon>
        <taxon>Bacillati</taxon>
        <taxon>Bacillota</taxon>
        <taxon>Clostridia</taxon>
        <taxon>Lachnospirales</taxon>
        <taxon>Lachnospiraceae</taxon>
        <taxon>Blautia</taxon>
    </lineage>
</organism>
<evidence type="ECO:0000259" key="4">
    <source>
        <dbReference type="SMART" id="SM00382"/>
    </source>
</evidence>
<dbReference type="InterPro" id="IPR050093">
    <property type="entry name" value="ABC_SmlMolc_Importer"/>
</dbReference>
<evidence type="ECO:0000256" key="3">
    <source>
        <dbReference type="ARBA" id="ARBA00022840"/>
    </source>
</evidence>
<evidence type="ECO:0000313" key="6">
    <source>
        <dbReference type="Proteomes" id="UP000095447"/>
    </source>
</evidence>
<dbReference type="Pfam" id="PF00005">
    <property type="entry name" value="ABC_tran"/>
    <property type="match status" value="1"/>
</dbReference>
<dbReference type="RefSeq" id="WP_055052433.1">
    <property type="nucleotide sequence ID" value="NZ_CYZA01000001.1"/>
</dbReference>
<keyword evidence="2" id="KW-0547">Nucleotide-binding</keyword>
<evidence type="ECO:0000256" key="1">
    <source>
        <dbReference type="ARBA" id="ARBA00022448"/>
    </source>
</evidence>